<dbReference type="AlphaFoldDB" id="B8CUI6"/>
<evidence type="ECO:0000313" key="2">
    <source>
        <dbReference type="EMBL" id="ACJ31178.1"/>
    </source>
</evidence>
<keyword evidence="3" id="KW-1185">Reference proteome</keyword>
<dbReference type="Proteomes" id="UP000000753">
    <property type="component" value="Chromosome"/>
</dbReference>
<proteinExistence type="predicted"/>
<keyword evidence="1" id="KW-0472">Membrane</keyword>
<reference evidence="2 3" key="1">
    <citation type="journal article" date="2008" name="PLoS ONE">
        <title>Environmental adaptation: genomic analysis of the piezotolerant and psychrotolerant deep-sea iron reducing bacterium Shewanella piezotolerans WP3.</title>
        <authorList>
            <person name="Wang F."/>
            <person name="Wang J."/>
            <person name="Jian H."/>
            <person name="Zhang B."/>
            <person name="Li S."/>
            <person name="Wang F."/>
            <person name="Zeng X."/>
            <person name="Gao L."/>
            <person name="Bartlett D.H."/>
            <person name="Yu J."/>
            <person name="Hu S."/>
            <person name="Xiao X."/>
        </authorList>
    </citation>
    <scope>NUCLEOTIDE SEQUENCE [LARGE SCALE GENOMIC DNA]</scope>
    <source>
        <strain evidence="3">WP3 / JCM 13877</strain>
    </source>
</reference>
<name>B8CUI6_SHEPW</name>
<keyword evidence="1" id="KW-1133">Transmembrane helix</keyword>
<dbReference type="EMBL" id="CP000472">
    <property type="protein sequence ID" value="ACJ31178.1"/>
    <property type="molecule type" value="Genomic_DNA"/>
</dbReference>
<evidence type="ECO:0000313" key="3">
    <source>
        <dbReference type="Proteomes" id="UP000000753"/>
    </source>
</evidence>
<keyword evidence="1" id="KW-0812">Transmembrane</keyword>
<dbReference type="STRING" id="225849.swp_4535"/>
<gene>
    <name evidence="2" type="ordered locus">swp_4535</name>
</gene>
<evidence type="ECO:0000256" key="1">
    <source>
        <dbReference type="SAM" id="Phobius"/>
    </source>
</evidence>
<sequence length="58" mass="6344">MKPFKTSVFALAVPAESAISVAITMADFFIVFILMELVFKLISSANYFALLLSEGIIL</sequence>
<feature type="transmembrane region" description="Helical" evidence="1">
    <location>
        <begin position="28"/>
        <end position="52"/>
    </location>
</feature>
<dbReference type="KEGG" id="swp:swp_4535"/>
<protein>
    <submittedName>
        <fullName evidence="2">Uncharacterized protein</fullName>
    </submittedName>
</protein>
<dbReference type="HOGENOM" id="CLU_2976789_0_0_6"/>
<organism evidence="2 3">
    <name type="scientific">Shewanella piezotolerans (strain WP3 / JCM 13877)</name>
    <dbReference type="NCBI Taxonomy" id="225849"/>
    <lineage>
        <taxon>Bacteria</taxon>
        <taxon>Pseudomonadati</taxon>
        <taxon>Pseudomonadota</taxon>
        <taxon>Gammaproteobacteria</taxon>
        <taxon>Alteromonadales</taxon>
        <taxon>Shewanellaceae</taxon>
        <taxon>Shewanella</taxon>
    </lineage>
</organism>
<accession>B8CUI6</accession>